<dbReference type="PANTHER" id="PTHR10543:SF24">
    <property type="entry name" value="CAROTENOID ISOMEROOXYGENASE"/>
    <property type="match status" value="1"/>
</dbReference>
<comment type="similarity">
    <text evidence="2">Belongs to the carotenoid oxygenase family.</text>
</comment>
<gene>
    <name evidence="6" type="ORF">GRX03_01650</name>
</gene>
<evidence type="ECO:0000256" key="2">
    <source>
        <dbReference type="ARBA" id="ARBA00006787"/>
    </source>
</evidence>
<dbReference type="PANTHER" id="PTHR10543">
    <property type="entry name" value="BETA-CAROTENE DIOXYGENASE"/>
    <property type="match status" value="1"/>
</dbReference>
<protein>
    <submittedName>
        <fullName evidence="6">Beta-carotene 15,15'-monooxygenase</fullName>
    </submittedName>
</protein>
<dbReference type="GO" id="GO:0010436">
    <property type="term" value="F:carotenoid dioxygenase activity"/>
    <property type="evidence" value="ECO:0007669"/>
    <property type="project" value="TreeGrafter"/>
</dbReference>
<dbReference type="GO" id="GO:0046872">
    <property type="term" value="F:metal ion binding"/>
    <property type="evidence" value="ECO:0007669"/>
    <property type="project" value="UniProtKB-KW"/>
</dbReference>
<keyword evidence="7" id="KW-1185">Reference proteome</keyword>
<dbReference type="InterPro" id="IPR004294">
    <property type="entry name" value="Carotenoid_Oase"/>
</dbReference>
<comment type="caution">
    <text evidence="6">The sequence shown here is derived from an EMBL/GenBank/DDBJ whole genome shotgun (WGS) entry which is preliminary data.</text>
</comment>
<name>A0A6B0SXQ3_9EURY</name>
<proteinExistence type="inferred from homology"/>
<dbReference type="GO" id="GO:0016121">
    <property type="term" value="P:carotene catabolic process"/>
    <property type="evidence" value="ECO:0007669"/>
    <property type="project" value="TreeGrafter"/>
</dbReference>
<dbReference type="Pfam" id="PF03055">
    <property type="entry name" value="RPE65"/>
    <property type="match status" value="1"/>
</dbReference>
<keyword evidence="6" id="KW-0503">Monooxygenase</keyword>
<dbReference type="EMBL" id="WUUT01000001">
    <property type="protein sequence ID" value="MXR50314.1"/>
    <property type="molecule type" value="Genomic_DNA"/>
</dbReference>
<organism evidence="6 7">
    <name type="scientific">Halovenus carboxidivorans</name>
    <dbReference type="NCBI Taxonomy" id="2692199"/>
    <lineage>
        <taxon>Archaea</taxon>
        <taxon>Methanobacteriati</taxon>
        <taxon>Methanobacteriota</taxon>
        <taxon>Stenosarchaea group</taxon>
        <taxon>Halobacteria</taxon>
        <taxon>Halobacteriales</taxon>
        <taxon>Haloarculaceae</taxon>
        <taxon>Halovenus</taxon>
    </lineage>
</organism>
<evidence type="ECO:0000313" key="6">
    <source>
        <dbReference type="EMBL" id="MXR50314.1"/>
    </source>
</evidence>
<dbReference type="GO" id="GO:0004497">
    <property type="term" value="F:monooxygenase activity"/>
    <property type="evidence" value="ECO:0007669"/>
    <property type="project" value="UniProtKB-KW"/>
</dbReference>
<dbReference type="AlphaFoldDB" id="A0A6B0SXQ3"/>
<evidence type="ECO:0000256" key="1">
    <source>
        <dbReference type="ARBA" id="ARBA00001954"/>
    </source>
</evidence>
<keyword evidence="5" id="KW-0408">Iron</keyword>
<evidence type="ECO:0000256" key="5">
    <source>
        <dbReference type="ARBA" id="ARBA00023004"/>
    </source>
</evidence>
<comment type="cofactor">
    <cofactor evidence="1">
        <name>Fe(2+)</name>
        <dbReference type="ChEBI" id="CHEBI:29033"/>
    </cofactor>
</comment>
<evidence type="ECO:0000256" key="4">
    <source>
        <dbReference type="ARBA" id="ARBA00023002"/>
    </source>
</evidence>
<sequence>MPGFRSLDTELTGHDLPVEGELPGWLSGTLLRNGPGKFDGGESRLRHWFDGLAMIRKYEFDDGAVTYSNRFLRTDAYDDATAGRPTGQFATDRRGLGKLLGWLKRLGPPEPTDNANVHVARLDGEYVAQTEVPRWVRFTDDLDTAGSFEFADDLDMDMITAHLVADPAGGHVGHGLSFGRTHEYTFFEIPPDSRRREEITSIRTDSPAYIHSIGVSEEHLVLVETPLRINILRALSPFTEGFFELLEWDDELDTRFVVIDRASGETVANQSVDPFFTFHTINAYDDGDGVVLDLVAFEDATIVDALALDTLAEEGFAAAPPGRLVRVRLGTDGSVSRRRLYDGGIELPTVRADRQTRPYRYVYGQSTDREGANGLVKVDTERETATEFWQRDLYVEEPWMVPRPGGEAADDGAVLAPALDVEAERSVLLVLDAATLEELARAPVPHHNPFGFHGRFFSE</sequence>
<evidence type="ECO:0000256" key="3">
    <source>
        <dbReference type="ARBA" id="ARBA00022723"/>
    </source>
</evidence>
<evidence type="ECO:0000313" key="7">
    <source>
        <dbReference type="Proteomes" id="UP000466535"/>
    </source>
</evidence>
<reference evidence="6 7" key="1">
    <citation type="submission" date="2019-12" db="EMBL/GenBank/DDBJ databases">
        <title>Isolation and characterization of three novel carbon monoxide-oxidizing members of Halobacteria from salione crusts and soils.</title>
        <authorList>
            <person name="Myers M.R."/>
            <person name="King G.M."/>
        </authorList>
    </citation>
    <scope>NUCLEOTIDE SEQUENCE [LARGE SCALE GENOMIC DNA]</scope>
    <source>
        <strain evidence="6 7">WSH3</strain>
    </source>
</reference>
<dbReference type="Proteomes" id="UP000466535">
    <property type="component" value="Unassembled WGS sequence"/>
</dbReference>
<keyword evidence="4" id="KW-0560">Oxidoreductase</keyword>
<accession>A0A6B0SXQ3</accession>
<keyword evidence="3" id="KW-0479">Metal-binding</keyword>